<keyword evidence="10" id="KW-1185">Reference proteome</keyword>
<feature type="transmembrane region" description="Helical" evidence="7">
    <location>
        <begin position="225"/>
        <end position="244"/>
    </location>
</feature>
<comment type="caution">
    <text evidence="9">The sequence shown here is derived from an EMBL/GenBank/DDBJ whole genome shotgun (WGS) entry which is preliminary data.</text>
</comment>
<evidence type="ECO:0000259" key="8">
    <source>
        <dbReference type="Pfam" id="PF01757"/>
    </source>
</evidence>
<name>A0A5C8NFN7_9ACTN</name>
<dbReference type="EMBL" id="VDUX01000004">
    <property type="protein sequence ID" value="TXL60609.1"/>
    <property type="molecule type" value="Genomic_DNA"/>
</dbReference>
<keyword evidence="4 7" id="KW-0812">Transmembrane</keyword>
<evidence type="ECO:0000313" key="9">
    <source>
        <dbReference type="EMBL" id="TXL60609.1"/>
    </source>
</evidence>
<evidence type="ECO:0000256" key="1">
    <source>
        <dbReference type="ARBA" id="ARBA00004651"/>
    </source>
</evidence>
<feature type="transmembrane region" description="Helical" evidence="7">
    <location>
        <begin position="296"/>
        <end position="317"/>
    </location>
</feature>
<dbReference type="GO" id="GO:0016413">
    <property type="term" value="F:O-acetyltransferase activity"/>
    <property type="evidence" value="ECO:0007669"/>
    <property type="project" value="TreeGrafter"/>
</dbReference>
<feature type="transmembrane region" description="Helical" evidence="7">
    <location>
        <begin position="173"/>
        <end position="191"/>
    </location>
</feature>
<dbReference type="PANTHER" id="PTHR40074">
    <property type="entry name" value="O-ACETYLTRANSFERASE WECH"/>
    <property type="match status" value="1"/>
</dbReference>
<keyword evidence="6 7" id="KW-0472">Membrane</keyword>
<accession>A0A5C8NFN7</accession>
<feature type="transmembrane region" description="Helical" evidence="7">
    <location>
        <begin position="85"/>
        <end position="107"/>
    </location>
</feature>
<dbReference type="PANTHER" id="PTHR40074:SF2">
    <property type="entry name" value="O-ACETYLTRANSFERASE WECH"/>
    <property type="match status" value="1"/>
</dbReference>
<keyword evidence="9" id="KW-0808">Transferase</keyword>
<keyword evidence="3" id="KW-1003">Cell membrane</keyword>
<feature type="transmembrane region" description="Helical" evidence="7">
    <location>
        <begin position="197"/>
        <end position="213"/>
    </location>
</feature>
<protein>
    <submittedName>
        <fullName evidence="9">Acyltransferase</fullName>
    </submittedName>
</protein>
<comment type="subcellular location">
    <subcellularLocation>
        <location evidence="1">Cell membrane</location>
        <topology evidence="1">Multi-pass membrane protein</topology>
    </subcellularLocation>
</comment>
<reference evidence="9 10" key="1">
    <citation type="submission" date="2019-06" db="EMBL/GenBank/DDBJ databases">
        <title>Aeromicrobium sp. nov., isolated from a maize field.</title>
        <authorList>
            <person name="Lin S.-Y."/>
            <person name="Tsai C.-F."/>
            <person name="Young C.-C."/>
        </authorList>
    </citation>
    <scope>NUCLEOTIDE SEQUENCE [LARGE SCALE GENOMIC DNA]</scope>
    <source>
        <strain evidence="9 10">CC-CFT486</strain>
    </source>
</reference>
<comment type="similarity">
    <text evidence="2">Belongs to the acyltransferase 3 family.</text>
</comment>
<feature type="transmembrane region" description="Helical" evidence="7">
    <location>
        <begin position="329"/>
        <end position="349"/>
    </location>
</feature>
<feature type="transmembrane region" description="Helical" evidence="7">
    <location>
        <begin position="146"/>
        <end position="166"/>
    </location>
</feature>
<dbReference type="InterPro" id="IPR002656">
    <property type="entry name" value="Acyl_transf_3_dom"/>
</dbReference>
<dbReference type="GO" id="GO:0009246">
    <property type="term" value="P:enterobacterial common antigen biosynthetic process"/>
    <property type="evidence" value="ECO:0007669"/>
    <property type="project" value="TreeGrafter"/>
</dbReference>
<evidence type="ECO:0000256" key="2">
    <source>
        <dbReference type="ARBA" id="ARBA00007400"/>
    </source>
</evidence>
<evidence type="ECO:0000256" key="5">
    <source>
        <dbReference type="ARBA" id="ARBA00022989"/>
    </source>
</evidence>
<proteinExistence type="inferred from homology"/>
<feature type="transmembrane region" description="Helical" evidence="7">
    <location>
        <begin position="51"/>
        <end position="73"/>
    </location>
</feature>
<dbReference type="Proteomes" id="UP000321571">
    <property type="component" value="Unassembled WGS sequence"/>
</dbReference>
<keyword evidence="5 7" id="KW-1133">Transmembrane helix</keyword>
<sequence>MNSNRAPPSRTVFVVSIPAATRPRSVAIDLVRVIAVVAVVTRHTWYDPDGVVAQVICPWAIAVFFVLTGYLWSSRKTLQQEVDSRATALLLPYAVWMVLISIPYFIWAFTSPGLAETAQELDLSQSAWATRLLLAVVYGSQLLVQPYSACWFFTVMFIAVVLLRYLGRFPRRYTWIILALTVVITVVVPKILWYPPLGAGLALVCMLFIVLGQEFRKVRDRITRPLVTGAALFAIGALAVYLGAAHNTDGVLIEVKLSTYGYPVLGLLTGVVMSVGVVLMAEAFESRIPDKAAPFITEAASTATFSMFLHPVLLWMLKNPQEGHVPVQNYFIALLVPYVIAVVCLRRGWLTWLTGAPRPPLPVADTIGRLPVVGRPWRSLVGSS</sequence>
<evidence type="ECO:0000256" key="4">
    <source>
        <dbReference type="ARBA" id="ARBA00022692"/>
    </source>
</evidence>
<dbReference type="AlphaFoldDB" id="A0A5C8NFN7"/>
<evidence type="ECO:0000256" key="7">
    <source>
        <dbReference type="SAM" id="Phobius"/>
    </source>
</evidence>
<evidence type="ECO:0000256" key="3">
    <source>
        <dbReference type="ARBA" id="ARBA00022475"/>
    </source>
</evidence>
<feature type="domain" description="Acyltransferase 3" evidence="8">
    <location>
        <begin position="27"/>
        <end position="345"/>
    </location>
</feature>
<feature type="transmembrane region" description="Helical" evidence="7">
    <location>
        <begin position="264"/>
        <end position="284"/>
    </location>
</feature>
<keyword evidence="9" id="KW-0012">Acyltransferase</keyword>
<dbReference type="OrthoDB" id="3746662at2"/>
<evidence type="ECO:0000256" key="6">
    <source>
        <dbReference type="ARBA" id="ARBA00023136"/>
    </source>
</evidence>
<dbReference type="Pfam" id="PF01757">
    <property type="entry name" value="Acyl_transf_3"/>
    <property type="match status" value="1"/>
</dbReference>
<dbReference type="GO" id="GO:0005886">
    <property type="term" value="C:plasma membrane"/>
    <property type="evidence" value="ECO:0007669"/>
    <property type="project" value="UniProtKB-SubCell"/>
</dbReference>
<gene>
    <name evidence="9" type="ORF">FHP06_09200</name>
</gene>
<evidence type="ECO:0000313" key="10">
    <source>
        <dbReference type="Proteomes" id="UP000321571"/>
    </source>
</evidence>
<organism evidence="9 10">
    <name type="scientific">Aeromicrobium terrae</name>
    <dbReference type="NCBI Taxonomy" id="2498846"/>
    <lineage>
        <taxon>Bacteria</taxon>
        <taxon>Bacillati</taxon>
        <taxon>Actinomycetota</taxon>
        <taxon>Actinomycetes</taxon>
        <taxon>Propionibacteriales</taxon>
        <taxon>Nocardioidaceae</taxon>
        <taxon>Aeromicrobium</taxon>
    </lineage>
</organism>